<evidence type="ECO:0000256" key="1">
    <source>
        <dbReference type="ARBA" id="ARBA00023277"/>
    </source>
</evidence>
<comment type="catalytic activity">
    <reaction evidence="2">
        <text>1,6-anhydro-N-acetyl-beta-muramate + ATP + H2O = N-acetyl-D-muramate 6-phosphate + ADP + H(+)</text>
        <dbReference type="Rhea" id="RHEA:24952"/>
        <dbReference type="ChEBI" id="CHEBI:15377"/>
        <dbReference type="ChEBI" id="CHEBI:15378"/>
        <dbReference type="ChEBI" id="CHEBI:30616"/>
        <dbReference type="ChEBI" id="CHEBI:58690"/>
        <dbReference type="ChEBI" id="CHEBI:58722"/>
        <dbReference type="ChEBI" id="CHEBI:456216"/>
        <dbReference type="EC" id="2.7.1.170"/>
    </reaction>
</comment>
<dbReference type="UniPathway" id="UPA00343"/>
<dbReference type="InterPro" id="IPR005338">
    <property type="entry name" value="Anhydro_N_Ac-Mur_kinase"/>
</dbReference>
<keyword evidence="2 3" id="KW-0418">Kinase</keyword>
<dbReference type="EMBL" id="FNWO01000011">
    <property type="protein sequence ID" value="SEH48693.1"/>
    <property type="molecule type" value="Genomic_DNA"/>
</dbReference>
<dbReference type="AlphaFoldDB" id="A0A1H6INX0"/>
<feature type="binding site" evidence="2">
    <location>
        <begin position="9"/>
        <end position="16"/>
    </location>
    <ligand>
        <name>ATP</name>
        <dbReference type="ChEBI" id="CHEBI:30616"/>
    </ligand>
</feature>
<dbReference type="EC" id="2.7.1.170" evidence="2"/>
<dbReference type="OrthoDB" id="9763949at2"/>
<dbReference type="Pfam" id="PF03702">
    <property type="entry name" value="AnmK"/>
    <property type="match status" value="1"/>
</dbReference>
<keyword evidence="2" id="KW-0547">Nucleotide-binding</keyword>
<keyword evidence="1 2" id="KW-0119">Carbohydrate metabolism</keyword>
<evidence type="ECO:0000256" key="2">
    <source>
        <dbReference type="HAMAP-Rule" id="MF_01270"/>
    </source>
</evidence>
<dbReference type="GO" id="GO:0006040">
    <property type="term" value="P:amino sugar metabolic process"/>
    <property type="evidence" value="ECO:0007669"/>
    <property type="project" value="InterPro"/>
</dbReference>
<evidence type="ECO:0000313" key="4">
    <source>
        <dbReference type="Proteomes" id="UP000182983"/>
    </source>
</evidence>
<dbReference type="PANTHER" id="PTHR30605">
    <property type="entry name" value="ANHYDRO-N-ACETYLMURAMIC ACID KINASE"/>
    <property type="match status" value="1"/>
</dbReference>
<dbReference type="RefSeq" id="WP_074769192.1">
    <property type="nucleotide sequence ID" value="NZ_FNWO01000011.1"/>
</dbReference>
<name>A0A1H6INX0_MAGFU</name>
<comment type="pathway">
    <text evidence="2">Cell wall biogenesis; peptidoglycan recycling.</text>
</comment>
<comment type="pathway">
    <text evidence="2">Amino-sugar metabolism; 1,6-anhydro-N-acetylmuramate degradation.</text>
</comment>
<accession>A0A1H6INX0</accession>
<dbReference type="NCBIfam" id="NF007141">
    <property type="entry name" value="PRK09585.1-5"/>
    <property type="match status" value="1"/>
</dbReference>
<evidence type="ECO:0000313" key="3">
    <source>
        <dbReference type="EMBL" id="SEH48693.1"/>
    </source>
</evidence>
<comment type="similarity">
    <text evidence="2">Belongs to the anhydro-N-acetylmuramic acid kinase family.</text>
</comment>
<reference evidence="4" key="1">
    <citation type="submission" date="2016-10" db="EMBL/GenBank/DDBJ databases">
        <authorList>
            <person name="Varghese N."/>
            <person name="Submissions S."/>
        </authorList>
    </citation>
    <scope>NUCLEOTIDE SEQUENCE [LARGE SCALE GENOMIC DNA]</scope>
    <source>
        <strain evidence="4">DSM 13234</strain>
    </source>
</reference>
<dbReference type="HAMAP" id="MF_01270">
    <property type="entry name" value="AnhMurNAc_kinase"/>
    <property type="match status" value="1"/>
</dbReference>
<dbReference type="PANTHER" id="PTHR30605:SF0">
    <property type="entry name" value="ANHYDRO-N-ACETYLMURAMIC ACID KINASE"/>
    <property type="match status" value="1"/>
</dbReference>
<dbReference type="GO" id="GO:0097175">
    <property type="term" value="P:1,6-anhydro-N-acetyl-beta-muramic acid catabolic process"/>
    <property type="evidence" value="ECO:0007669"/>
    <property type="project" value="UniProtKB-UniRule"/>
</dbReference>
<keyword evidence="2" id="KW-0067">ATP-binding</keyword>
<dbReference type="UniPathway" id="UPA00544"/>
<dbReference type="Gene3D" id="3.30.420.40">
    <property type="match status" value="2"/>
</dbReference>
<dbReference type="GO" id="GO:0009254">
    <property type="term" value="P:peptidoglycan turnover"/>
    <property type="evidence" value="ECO:0007669"/>
    <property type="project" value="UniProtKB-UniRule"/>
</dbReference>
<proteinExistence type="inferred from homology"/>
<comment type="function">
    <text evidence="2">Catalyzes the specific phosphorylation of 1,6-anhydro-N-acetylmuramic acid (anhMurNAc) with the simultaneous cleavage of the 1,6-anhydro ring, generating MurNAc-6-P. Is required for the utilization of anhMurNAc either imported from the medium or derived from its own cell wall murein, and thus plays a role in cell wall recycling.</text>
</comment>
<protein>
    <recommendedName>
        <fullName evidence="2">Anhydro-N-acetylmuramic acid kinase</fullName>
        <ecNumber evidence="2">2.7.1.170</ecNumber>
    </recommendedName>
    <alternativeName>
        <fullName evidence="2">AnhMurNAc kinase</fullName>
    </alternativeName>
</protein>
<dbReference type="GO" id="GO:0005524">
    <property type="term" value="F:ATP binding"/>
    <property type="evidence" value="ECO:0007669"/>
    <property type="project" value="UniProtKB-UniRule"/>
</dbReference>
<dbReference type="GO" id="GO:0016773">
    <property type="term" value="F:phosphotransferase activity, alcohol group as acceptor"/>
    <property type="evidence" value="ECO:0007669"/>
    <property type="project" value="UniProtKB-UniRule"/>
</dbReference>
<dbReference type="InterPro" id="IPR043129">
    <property type="entry name" value="ATPase_NBD"/>
</dbReference>
<sequence length="355" mass="36377">MLALGLMSGTSLDGIDAALIDTDGEAVAGFGPALTLPYPEPVRTALRAAALGDGPVEAAEAEMTRLHAEAVARLLKQAGLGPDAIGVIGFHGHTLSHRPDQGHTRQIGDGAWLATATGIRVVNDFRSADVAAGGQGAPLVPVFHRALAAGIETPLAVLNLGGVGNVTWIGEDGAMSAFDTGPGNALIDDWAATHTGQPIDRDGALAGAGRVDLDRVAVFLSDPWFEQPPPKSLDRDDFARLAAKLTRGLSPADGAATLTAFTAGAAGAAALHLPQPPRQWLVTGGGRHNPVLMMALRQILDVDVRPVEAVGWDGDALEAQAFGFLAVRVLAGLPTTFPSTTGAPEPLGGGRIFTP</sequence>
<dbReference type="GO" id="GO:0016301">
    <property type="term" value="F:kinase activity"/>
    <property type="evidence" value="ECO:0007669"/>
    <property type="project" value="UniProtKB-KW"/>
</dbReference>
<dbReference type="SUPFAM" id="SSF53067">
    <property type="entry name" value="Actin-like ATPase domain"/>
    <property type="match status" value="1"/>
</dbReference>
<keyword evidence="4" id="KW-1185">Reference proteome</keyword>
<gene>
    <name evidence="2" type="primary">anmK</name>
    <name evidence="3" type="ORF">SAMN04244559_02566</name>
</gene>
<keyword evidence="2" id="KW-0808">Transferase</keyword>
<organism evidence="3 4">
    <name type="scientific">Magnetospirillum fulvum</name>
    <name type="common">Rhodospirillum fulvum</name>
    <dbReference type="NCBI Taxonomy" id="1082"/>
    <lineage>
        <taxon>Bacteria</taxon>
        <taxon>Pseudomonadati</taxon>
        <taxon>Pseudomonadota</taxon>
        <taxon>Alphaproteobacteria</taxon>
        <taxon>Rhodospirillales</taxon>
        <taxon>Rhodospirillaceae</taxon>
        <taxon>Magnetospirillum</taxon>
    </lineage>
</organism>
<dbReference type="Proteomes" id="UP000182983">
    <property type="component" value="Unassembled WGS sequence"/>
</dbReference>